<dbReference type="GO" id="GO:0005730">
    <property type="term" value="C:nucleolus"/>
    <property type="evidence" value="ECO:0007669"/>
    <property type="project" value="TreeGrafter"/>
</dbReference>
<evidence type="ECO:0000313" key="6">
    <source>
        <dbReference type="Proteomes" id="UP000095287"/>
    </source>
</evidence>
<dbReference type="InterPro" id="IPR033133">
    <property type="entry name" value="PUM-HD"/>
</dbReference>
<dbReference type="SMART" id="SM00025">
    <property type="entry name" value="Pumilio"/>
    <property type="match status" value="6"/>
</dbReference>
<evidence type="ECO:0000256" key="2">
    <source>
        <dbReference type="ARBA" id="ARBA00022884"/>
    </source>
</evidence>
<dbReference type="Gene3D" id="1.25.10.10">
    <property type="entry name" value="Leucine-rich Repeat Variant"/>
    <property type="match status" value="1"/>
</dbReference>
<dbReference type="Proteomes" id="UP000095287">
    <property type="component" value="Unplaced"/>
</dbReference>
<evidence type="ECO:0000313" key="7">
    <source>
        <dbReference type="WBParaSite" id="L893_g19145.t1"/>
    </source>
</evidence>
<dbReference type="WBParaSite" id="L893_g19145.t1">
    <property type="protein sequence ID" value="L893_g19145.t1"/>
    <property type="gene ID" value="L893_g19145"/>
</dbReference>
<sequence length="703" mass="79865">MAKPKSITSKGKSNVSSGKKKFANLEEKKKKGVKLNQVERKKMRKIVAKKEAKASEPAVTLTEAEERLFKGNTLENIENVEVIQDKKKRVSFSNKLELTKEFTKKDVVEAKPSTAAPGRSILAKKNAAKKKAGAKVEQTEEKKVEGGKIFKKKSPKVQVTRKVKEALLTMDRKQRKAFLLQLKAKKQPHFQSGQESKKLWEKIRSSKTSETEREKCFDRLAEVVKGKCATLLYAHDTCRVLQCLLDKPAHREQLFQELTPELLRMTKSKYAIFFLHKMLRLASKTQRDIIINSINGHCVKLLKNSTASQALETIFNDYATASQRFSITSEFYGTDFLLYRDEVGTEDLDEIFKKYPTKKKAILGNIRETLEAVVDKEAVKHTLTHRLLREYITHCTVEERNSLISLIHERVPEILHTPDGALVSMQCVWHGTVKERKVMVKNFKDCVVAACKERFGHRVLLAIFDTVDDTVLVNKHIITEIGNNIADVCQDKFGQKVLHYLVQPRGEYFLKSMVEVFASGDGNEYSKKKPADRYAELFAGIVEPLLTYMAANMREILFNPVTVDLVWATLQGPNKFDQFERKISNEQRAACYAAIAEIANEEFIPMNEGHYHVVEDMFTHLAITKILRSESAFEVRLSDYFADLPPEQLHAFIGCQKGCFVLVAMMEHGTEKAQKAVRAAVKPSFLAKYNNKGAGVLLKKLKA</sequence>
<feature type="region of interest" description="Disordered" evidence="4">
    <location>
        <begin position="1"/>
        <end position="35"/>
    </location>
</feature>
<dbReference type="PANTHER" id="PTHR13389">
    <property type="entry name" value="PUMILIO HOMOLOG 3"/>
    <property type="match status" value="1"/>
</dbReference>
<dbReference type="GO" id="GO:0006417">
    <property type="term" value="P:regulation of translation"/>
    <property type="evidence" value="ECO:0007669"/>
    <property type="project" value="TreeGrafter"/>
</dbReference>
<name>A0A1I7YS40_9BILA</name>
<dbReference type="SUPFAM" id="SSF48371">
    <property type="entry name" value="ARM repeat"/>
    <property type="match status" value="1"/>
</dbReference>
<dbReference type="PANTHER" id="PTHR13389:SF0">
    <property type="entry name" value="PUMILIO HOMOLOG 3"/>
    <property type="match status" value="1"/>
</dbReference>
<evidence type="ECO:0000256" key="4">
    <source>
        <dbReference type="SAM" id="MobiDB-lite"/>
    </source>
</evidence>
<keyword evidence="2" id="KW-0694">RNA-binding</keyword>
<dbReference type="InterPro" id="IPR040059">
    <property type="entry name" value="PUM3"/>
</dbReference>
<proteinExistence type="predicted"/>
<keyword evidence="1" id="KW-0677">Repeat</keyword>
<dbReference type="GO" id="GO:0003729">
    <property type="term" value="F:mRNA binding"/>
    <property type="evidence" value="ECO:0007669"/>
    <property type="project" value="TreeGrafter"/>
</dbReference>
<dbReference type="InterPro" id="IPR012959">
    <property type="entry name" value="CPL_dom"/>
</dbReference>
<feature type="repeat" description="Pumilio" evidence="3">
    <location>
        <begin position="257"/>
        <end position="292"/>
    </location>
</feature>
<organism evidence="6 7">
    <name type="scientific">Steinernema glaseri</name>
    <dbReference type="NCBI Taxonomy" id="37863"/>
    <lineage>
        <taxon>Eukaryota</taxon>
        <taxon>Metazoa</taxon>
        <taxon>Ecdysozoa</taxon>
        <taxon>Nematoda</taxon>
        <taxon>Chromadorea</taxon>
        <taxon>Rhabditida</taxon>
        <taxon>Tylenchina</taxon>
        <taxon>Panagrolaimomorpha</taxon>
        <taxon>Strongyloidoidea</taxon>
        <taxon>Steinernematidae</taxon>
        <taxon>Steinernema</taxon>
    </lineage>
</organism>
<dbReference type="InterPro" id="IPR001313">
    <property type="entry name" value="Pumilio_RNA-bd_rpt"/>
</dbReference>
<dbReference type="InterPro" id="IPR016024">
    <property type="entry name" value="ARM-type_fold"/>
</dbReference>
<evidence type="ECO:0000259" key="5">
    <source>
        <dbReference type="PROSITE" id="PS50303"/>
    </source>
</evidence>
<evidence type="ECO:0000256" key="3">
    <source>
        <dbReference type="PROSITE-ProRule" id="PRU00317"/>
    </source>
</evidence>
<dbReference type="PROSITE" id="PS50302">
    <property type="entry name" value="PUM"/>
    <property type="match status" value="1"/>
</dbReference>
<evidence type="ECO:0000256" key="1">
    <source>
        <dbReference type="ARBA" id="ARBA00022737"/>
    </source>
</evidence>
<keyword evidence="6" id="KW-1185">Reference proteome</keyword>
<protein>
    <submittedName>
        <fullName evidence="7">PUM-HD domain-containing protein</fullName>
    </submittedName>
</protein>
<dbReference type="AlphaFoldDB" id="A0A1I7YS40"/>
<dbReference type="Pfam" id="PF08144">
    <property type="entry name" value="CPL"/>
    <property type="match status" value="1"/>
</dbReference>
<dbReference type="PROSITE" id="PS50303">
    <property type="entry name" value="PUM_HD"/>
    <property type="match status" value="1"/>
</dbReference>
<feature type="domain" description="PUM-HD" evidence="5">
    <location>
        <begin position="195"/>
        <end position="542"/>
    </location>
</feature>
<dbReference type="InterPro" id="IPR011989">
    <property type="entry name" value="ARM-like"/>
</dbReference>
<reference evidence="7" key="1">
    <citation type="submission" date="2016-11" db="UniProtKB">
        <authorList>
            <consortium name="WormBaseParasite"/>
        </authorList>
    </citation>
    <scope>IDENTIFICATION</scope>
</reference>
<accession>A0A1I7YS40</accession>